<dbReference type="PRINTS" id="PR00133">
    <property type="entry name" value="GLHYDRLASE3"/>
</dbReference>
<dbReference type="InterPro" id="IPR013783">
    <property type="entry name" value="Ig-like_fold"/>
</dbReference>
<keyword evidence="8 10" id="KW-0326">Glycosidase</keyword>
<keyword evidence="5 10" id="KW-0378">Hydrolase</keyword>
<evidence type="ECO:0000256" key="9">
    <source>
        <dbReference type="ARBA" id="ARBA00023326"/>
    </source>
</evidence>
<dbReference type="PANTHER" id="PTHR42715">
    <property type="entry name" value="BETA-GLUCOSIDASE"/>
    <property type="match status" value="1"/>
</dbReference>
<dbReference type="EMBL" id="KQ964255">
    <property type="protein sequence ID" value="KXJ89473.1"/>
    <property type="molecule type" value="Genomic_DNA"/>
</dbReference>
<evidence type="ECO:0000256" key="8">
    <source>
        <dbReference type="ARBA" id="ARBA00023295"/>
    </source>
</evidence>
<evidence type="ECO:0000256" key="10">
    <source>
        <dbReference type="RuleBase" id="RU361161"/>
    </source>
</evidence>
<comment type="catalytic activity">
    <reaction evidence="1 10">
        <text>Hydrolysis of terminal, non-reducing beta-D-glucosyl residues with release of beta-D-glucose.</text>
        <dbReference type="EC" id="3.2.1.21"/>
    </reaction>
</comment>
<evidence type="ECO:0000313" key="13">
    <source>
        <dbReference type="Proteomes" id="UP000070501"/>
    </source>
</evidence>
<dbReference type="Pfam" id="PF01915">
    <property type="entry name" value="Glyco_hydro_3_C"/>
    <property type="match status" value="1"/>
</dbReference>
<dbReference type="SUPFAM" id="SSF51445">
    <property type="entry name" value="(Trans)glycosidases"/>
    <property type="match status" value="1"/>
</dbReference>
<proteinExistence type="inferred from homology"/>
<dbReference type="InterPro" id="IPR001764">
    <property type="entry name" value="Glyco_hydro_3_N"/>
</dbReference>
<evidence type="ECO:0000256" key="7">
    <source>
        <dbReference type="ARBA" id="ARBA00023277"/>
    </source>
</evidence>
<dbReference type="InterPro" id="IPR026891">
    <property type="entry name" value="Fn3-like"/>
</dbReference>
<dbReference type="Pfam" id="PF00933">
    <property type="entry name" value="Glyco_hydro_3"/>
    <property type="match status" value="1"/>
</dbReference>
<dbReference type="InterPro" id="IPR036881">
    <property type="entry name" value="Glyco_hydro_3_C_sf"/>
</dbReference>
<gene>
    <name evidence="12" type="ORF">Micbo1qcDRAFT_212904</name>
</gene>
<dbReference type="InterPro" id="IPR019800">
    <property type="entry name" value="Glyco_hydro_3_AS"/>
</dbReference>
<comment type="pathway">
    <text evidence="2 10">Glycan metabolism; cellulose degradation.</text>
</comment>
<dbReference type="EC" id="3.2.1.21" evidence="4 10"/>
<dbReference type="SMART" id="SM01217">
    <property type="entry name" value="Fn3_like"/>
    <property type="match status" value="1"/>
</dbReference>
<dbReference type="InParanoid" id="A0A136IX14"/>
<accession>A0A136IX14</accession>
<reference evidence="13" key="1">
    <citation type="submission" date="2016-02" db="EMBL/GenBank/DDBJ databases">
        <title>Draft genome sequence of Microdochium bolleyi, a fungal endophyte of beachgrass.</title>
        <authorList>
            <consortium name="DOE Joint Genome Institute"/>
            <person name="David A.S."/>
            <person name="May G."/>
            <person name="Haridas S."/>
            <person name="Lim J."/>
            <person name="Wang M."/>
            <person name="Labutti K."/>
            <person name="Lipzen A."/>
            <person name="Barry K."/>
            <person name="Grigoriev I.V."/>
        </authorList>
    </citation>
    <scope>NUCLEOTIDE SEQUENCE [LARGE SCALE GENOMIC DNA]</scope>
    <source>
        <strain evidence="13">J235TASD1</strain>
    </source>
</reference>
<dbReference type="Gene3D" id="2.60.40.10">
    <property type="entry name" value="Immunoglobulins"/>
    <property type="match status" value="1"/>
</dbReference>
<dbReference type="Proteomes" id="UP000070501">
    <property type="component" value="Unassembled WGS sequence"/>
</dbReference>
<feature type="domain" description="Fibronectin type III-like" evidence="11">
    <location>
        <begin position="711"/>
        <end position="789"/>
    </location>
</feature>
<name>A0A136IX14_9PEZI</name>
<dbReference type="InterPro" id="IPR050288">
    <property type="entry name" value="Cellulose_deg_GH3"/>
</dbReference>
<evidence type="ECO:0000313" key="12">
    <source>
        <dbReference type="EMBL" id="KXJ89473.1"/>
    </source>
</evidence>
<dbReference type="OrthoDB" id="47059at2759"/>
<dbReference type="PROSITE" id="PS00775">
    <property type="entry name" value="GLYCOSYL_HYDROL_F3"/>
    <property type="match status" value="1"/>
</dbReference>
<dbReference type="AlphaFoldDB" id="A0A136IX14"/>
<dbReference type="Pfam" id="PF14310">
    <property type="entry name" value="Fn3-like"/>
    <property type="match status" value="1"/>
</dbReference>
<evidence type="ECO:0000256" key="6">
    <source>
        <dbReference type="ARBA" id="ARBA00023180"/>
    </source>
</evidence>
<evidence type="ECO:0000256" key="1">
    <source>
        <dbReference type="ARBA" id="ARBA00000448"/>
    </source>
</evidence>
<dbReference type="GO" id="GO:0008422">
    <property type="term" value="F:beta-glucosidase activity"/>
    <property type="evidence" value="ECO:0007669"/>
    <property type="project" value="UniProtKB-EC"/>
</dbReference>
<evidence type="ECO:0000256" key="3">
    <source>
        <dbReference type="ARBA" id="ARBA00005336"/>
    </source>
</evidence>
<sequence length="809" mass="88363">MDSSTIDTERILAQLTLDEKISLLAAADWWRTPVIDRDGVFVPHIKTTDGPNGARGESYVSGIKAACFPNGTSVGAAFDVHLARRLGAAVAREAKSKAANVLLAPTLNVIRHPLGGRNYETYSEDPLVLGLLAAAYVAGCQAEGVAATPKHFVANEAEGERTTTSVEVGEQTLREIYLRPFQLVMKHADPWCFMTSYNRVNGEYVSDSRRLVGDVLRGEWGFRGLVMSDWMGTYSTARGLEAGQDLEMPGPTKWRSVQAVREQIQQGAVSEATIDTSARRVLELAKRLGRWDHPEEPPERCDDDPAINALIRDAGADGITLLKNDGGVLPIPRTATVAIIGQHASSVVLGGGGSARKLGYETRVAAGVPVFGAVPHADPSAVFAVGSHQHSAAPVKVEWFNGPVIGENPAFQEQRAQAEYMIKERWPDHLARDYCTRITFDLVAPTGRAVETQLKPESFYFYKRQLERRFTHTMVEGQRYTIRMDSWATDPAILDAPPLNGKMFQGSAVRFCEHIDLPARLREVSAAAAACDYAVVCTGTINEIESEGFDRDTMDLTPAEYDMVGAVLAANPSRAVVFCDAAPAIVQAWFPGQEMGDSVAAVLSGDVNPGGRLPLSWPRRVEDSPAHGNFPSHNNILRYAEGLDVGYRYFDQDRAAAKPLYPFGYGLSYTTFAVVDARIAQQRVRFAAADKNIDITVQARVRNTGGCAGKIVVQFYVADCRGDAVVAGDHHARRPPKELRAFEKVALEAGEEKDVVVTLDRDCVSFYNARDMCWEARPGAYKVLVGLSSVDISHSIEFTVDKGFTWRGV</sequence>
<dbReference type="STRING" id="196109.A0A136IX14"/>
<dbReference type="SUPFAM" id="SSF52279">
    <property type="entry name" value="Beta-D-glucan exohydrolase, C-terminal domain"/>
    <property type="match status" value="1"/>
</dbReference>
<dbReference type="GO" id="GO:0030245">
    <property type="term" value="P:cellulose catabolic process"/>
    <property type="evidence" value="ECO:0007669"/>
    <property type="project" value="UniProtKB-UniPathway"/>
</dbReference>
<evidence type="ECO:0000256" key="4">
    <source>
        <dbReference type="ARBA" id="ARBA00012744"/>
    </source>
</evidence>
<dbReference type="Gene3D" id="3.20.20.300">
    <property type="entry name" value="Glycoside hydrolase, family 3, N-terminal domain"/>
    <property type="match status" value="1"/>
</dbReference>
<keyword evidence="13" id="KW-1185">Reference proteome</keyword>
<keyword evidence="9 10" id="KW-0624">Polysaccharide degradation</keyword>
<dbReference type="PANTHER" id="PTHR42715:SF3">
    <property type="entry name" value="BETA-GLUCOSIDASE B-RELATED"/>
    <property type="match status" value="1"/>
</dbReference>
<protein>
    <recommendedName>
        <fullName evidence="4 10">beta-glucosidase</fullName>
        <ecNumber evidence="4 10">3.2.1.21</ecNumber>
    </recommendedName>
</protein>
<evidence type="ECO:0000259" key="11">
    <source>
        <dbReference type="SMART" id="SM01217"/>
    </source>
</evidence>
<organism evidence="12 13">
    <name type="scientific">Microdochium bolleyi</name>
    <dbReference type="NCBI Taxonomy" id="196109"/>
    <lineage>
        <taxon>Eukaryota</taxon>
        <taxon>Fungi</taxon>
        <taxon>Dikarya</taxon>
        <taxon>Ascomycota</taxon>
        <taxon>Pezizomycotina</taxon>
        <taxon>Sordariomycetes</taxon>
        <taxon>Xylariomycetidae</taxon>
        <taxon>Xylariales</taxon>
        <taxon>Microdochiaceae</taxon>
        <taxon>Microdochium</taxon>
    </lineage>
</organism>
<dbReference type="Gene3D" id="2.60.120.260">
    <property type="entry name" value="Galactose-binding domain-like"/>
    <property type="match status" value="1"/>
</dbReference>
<keyword evidence="7 10" id="KW-0119">Carbohydrate metabolism</keyword>
<evidence type="ECO:0000256" key="5">
    <source>
        <dbReference type="ARBA" id="ARBA00022801"/>
    </source>
</evidence>
<keyword evidence="6" id="KW-0325">Glycoprotein</keyword>
<dbReference type="UniPathway" id="UPA00696"/>
<dbReference type="Gene3D" id="3.40.50.1700">
    <property type="entry name" value="Glycoside hydrolase family 3 C-terminal domain"/>
    <property type="match status" value="2"/>
</dbReference>
<dbReference type="InterPro" id="IPR036962">
    <property type="entry name" value="Glyco_hydro_3_N_sf"/>
</dbReference>
<dbReference type="InterPro" id="IPR002772">
    <property type="entry name" value="Glyco_hydro_3_C"/>
</dbReference>
<dbReference type="InterPro" id="IPR017853">
    <property type="entry name" value="GH"/>
</dbReference>
<comment type="similarity">
    <text evidence="3 10">Belongs to the glycosyl hydrolase 3 family.</text>
</comment>
<evidence type="ECO:0000256" key="2">
    <source>
        <dbReference type="ARBA" id="ARBA00004987"/>
    </source>
</evidence>